<name>A0ABD2PSY2_9PLAT</name>
<dbReference type="Proteomes" id="UP001626550">
    <property type="component" value="Unassembled WGS sequence"/>
</dbReference>
<proteinExistence type="predicted"/>
<dbReference type="AlphaFoldDB" id="A0ABD2PSY2"/>
<protein>
    <recommendedName>
        <fullName evidence="4">Vomeronasal type-1 receptor</fullName>
    </recommendedName>
</protein>
<comment type="caution">
    <text evidence="2">The sequence shown here is derived from an EMBL/GenBank/DDBJ whole genome shotgun (WGS) entry which is preliminary data.</text>
</comment>
<dbReference type="EMBL" id="JBJKFK010002816">
    <property type="protein sequence ID" value="KAL3310590.1"/>
    <property type="molecule type" value="Genomic_DNA"/>
</dbReference>
<feature type="chain" id="PRO_5044869997" description="Vomeronasal type-1 receptor" evidence="1">
    <location>
        <begin position="21"/>
        <end position="189"/>
    </location>
</feature>
<evidence type="ECO:0000256" key="1">
    <source>
        <dbReference type="SAM" id="SignalP"/>
    </source>
</evidence>
<feature type="signal peptide" evidence="1">
    <location>
        <begin position="1"/>
        <end position="20"/>
    </location>
</feature>
<evidence type="ECO:0000313" key="3">
    <source>
        <dbReference type="Proteomes" id="UP001626550"/>
    </source>
</evidence>
<evidence type="ECO:0000313" key="2">
    <source>
        <dbReference type="EMBL" id="KAL3310590.1"/>
    </source>
</evidence>
<keyword evidence="3" id="KW-1185">Reference proteome</keyword>
<organism evidence="2 3">
    <name type="scientific">Cichlidogyrus casuarinus</name>
    <dbReference type="NCBI Taxonomy" id="1844966"/>
    <lineage>
        <taxon>Eukaryota</taxon>
        <taxon>Metazoa</taxon>
        <taxon>Spiralia</taxon>
        <taxon>Lophotrochozoa</taxon>
        <taxon>Platyhelminthes</taxon>
        <taxon>Monogenea</taxon>
        <taxon>Monopisthocotylea</taxon>
        <taxon>Dactylogyridea</taxon>
        <taxon>Ancyrocephalidae</taxon>
        <taxon>Cichlidogyrus</taxon>
    </lineage>
</organism>
<keyword evidence="1" id="KW-0732">Signal</keyword>
<reference evidence="2 3" key="1">
    <citation type="submission" date="2024-11" db="EMBL/GenBank/DDBJ databases">
        <title>Adaptive evolution of stress response genes in parasites aligns with host niche diversity.</title>
        <authorList>
            <person name="Hahn C."/>
            <person name="Resl P."/>
        </authorList>
    </citation>
    <scope>NUCLEOTIDE SEQUENCE [LARGE SCALE GENOMIC DNA]</scope>
    <source>
        <strain evidence="2">EGGRZ-B1_66</strain>
        <tissue evidence="2">Body</tissue>
    </source>
</reference>
<sequence>MVNSMKVFIKFAILVDLCLSHYDKHGTITGHKIGENQKLIASALFLGSSYFGTVSCPYFYCIGVEESPQLGTHIVTLVMTYLQPSDTPDSCGNLRVIFFFGILQCLFPILVETMQSRQQNSDQIGRGDCLICRKQPSKFKNHIEQDHNILHYFYYFVQINTRDQSQFTEDESRVYALMQVSLLPFWSLM</sequence>
<accession>A0ABD2PSY2</accession>
<evidence type="ECO:0008006" key="4">
    <source>
        <dbReference type="Google" id="ProtNLM"/>
    </source>
</evidence>
<gene>
    <name evidence="2" type="ORF">Ciccas_010844</name>
</gene>